<feature type="compositionally biased region" description="Gly residues" evidence="1">
    <location>
        <begin position="7"/>
        <end position="36"/>
    </location>
</feature>
<dbReference type="InParanoid" id="A0A5C3PUK2"/>
<dbReference type="Gene3D" id="3.40.50.2300">
    <property type="match status" value="1"/>
</dbReference>
<evidence type="ECO:0000259" key="2">
    <source>
        <dbReference type="PROSITE" id="PS50821"/>
    </source>
</evidence>
<dbReference type="Proteomes" id="UP000308197">
    <property type="component" value="Unassembled WGS sequence"/>
</dbReference>
<dbReference type="SMART" id="SM00950">
    <property type="entry name" value="Piwi"/>
    <property type="match status" value="1"/>
</dbReference>
<dbReference type="SUPFAM" id="SSF101690">
    <property type="entry name" value="PAZ domain"/>
    <property type="match status" value="1"/>
</dbReference>
<dbReference type="InterPro" id="IPR032472">
    <property type="entry name" value="ArgoL2"/>
</dbReference>
<dbReference type="InterPro" id="IPR036397">
    <property type="entry name" value="RNaseH_sf"/>
</dbReference>
<dbReference type="InterPro" id="IPR003100">
    <property type="entry name" value="PAZ_dom"/>
</dbReference>
<dbReference type="Pfam" id="PF16486">
    <property type="entry name" value="ArgoN"/>
    <property type="match status" value="1"/>
</dbReference>
<name>A0A5C3PUK2_9APHY</name>
<dbReference type="InterPro" id="IPR012337">
    <property type="entry name" value="RNaseH-like_sf"/>
</dbReference>
<dbReference type="STRING" id="1314778.A0A5C3PUK2"/>
<evidence type="ECO:0000313" key="5">
    <source>
        <dbReference type="Proteomes" id="UP000308197"/>
    </source>
</evidence>
<dbReference type="InterPro" id="IPR032474">
    <property type="entry name" value="Argonaute_N"/>
</dbReference>
<dbReference type="PROSITE" id="PS50821">
    <property type="entry name" value="PAZ"/>
    <property type="match status" value="1"/>
</dbReference>
<dbReference type="CDD" id="cd04657">
    <property type="entry name" value="Piwi_ago-like"/>
    <property type="match status" value="1"/>
</dbReference>
<accession>A0A5C3PUK2</accession>
<dbReference type="InterPro" id="IPR036085">
    <property type="entry name" value="PAZ_dom_sf"/>
</dbReference>
<dbReference type="Pfam" id="PF02170">
    <property type="entry name" value="PAZ"/>
    <property type="match status" value="1"/>
</dbReference>
<dbReference type="InterPro" id="IPR045246">
    <property type="entry name" value="Piwi_ago-like"/>
</dbReference>
<feature type="domain" description="Piwi" evidence="3">
    <location>
        <begin position="562"/>
        <end position="869"/>
    </location>
</feature>
<dbReference type="InterPro" id="IPR003165">
    <property type="entry name" value="Piwi"/>
</dbReference>
<feature type="domain" description="PAZ" evidence="2">
    <location>
        <begin position="271"/>
        <end position="387"/>
    </location>
</feature>
<dbReference type="AlphaFoldDB" id="A0A5C3PUK2"/>
<keyword evidence="5" id="KW-1185">Reference proteome</keyword>
<dbReference type="PANTHER" id="PTHR22891">
    <property type="entry name" value="EUKARYOTIC TRANSLATION INITIATION FACTOR 2C"/>
    <property type="match status" value="1"/>
</dbReference>
<sequence>MPPRGDPSGGRGRGRGRGAGAVRGYVRGGGPRGGTPAGPIGLPDAASHITTVGVKRSAFGSSGRALTVFTNHFEVSIPEAIIHHYDVISPSEKTLPARLNMEIIKRLQTEVAPQVFTPRAAYDGRKNLFAARELPFGDSGTHEFSFALTEGSPADAGEGGRGPKMYKVKLTHVATINPEVLQRFLEGKQSHDNTVLTAITALNVVIRMEPSLNYPFNIRSFFTSREQKDLGGGIVLWRGYFQSARPAIGRMLINVDISTGAMYKPGAVTDVSLDFIGRPRADPTCLAPRRGFPDRERIKLQRFLSGVRVDVQIPGQAQTGRRPARVVKKLTTHGASELKFTMRDGKTLTVADYFLKVHNYKLRFPDVVCLEVGSGAIIPMECCTIPEGQIMRKQVPSEKTKDVLAFATMKPADRLNSIRKGLGVLAYGQSEYVRHFGMHMAQNEPLSLQARVLEPPTLQYGASTKIKPKDGAWNMVDKKFFRPEQVRRWGIVIYERQQRFTPADAQEMVRGFLQAFAAVGMPVDEKDPIIRYKQSNATIGAQLQAVGDEVYYKSGGTVAPTLIVVVLPEASTDIYQAVKHWGDCTKGIATQCLKSSKCSKARPQYFANVCLKINVKLGGINTVPEAKSVPALTDPHNPTIVMGADVIHPAPGASGRPSFTSLVANVDSDTAKYVADCRVQTSRQEMIDDLEEMATGILTMYQKYRANVERKAQLKPKRIIFYRDGVSEGQFQHVLDIELPQLKRACAKLDIEAKITMIVVGKRHHVRFFPKLNEGDRSGNCPAGTIVDRDITHPTEFDFYLQSHSGLLGTSRPAHYNVLYDENNFTPDNLQALSFALCHVYARATRSVSIPAPVYYADIVCARAKNHYDPDSAQMDLTDSGTQLDSKEAKDQLDAFRAGFKPLHEKIRRMMYFS</sequence>
<dbReference type="FunCoup" id="A0A5C3PUK2">
    <property type="interactions" value="234"/>
</dbReference>
<dbReference type="InterPro" id="IPR014811">
    <property type="entry name" value="ArgoL1"/>
</dbReference>
<gene>
    <name evidence="4" type="ORF">K466DRAFT_316922</name>
</gene>
<dbReference type="GO" id="GO:0003743">
    <property type="term" value="F:translation initiation factor activity"/>
    <property type="evidence" value="ECO:0007669"/>
    <property type="project" value="UniProtKB-KW"/>
</dbReference>
<keyword evidence="4" id="KW-0396">Initiation factor</keyword>
<protein>
    <submittedName>
        <fullName evidence="4">Eukaryotic translation initiation factor 2C</fullName>
    </submittedName>
</protein>
<dbReference type="EMBL" id="ML211019">
    <property type="protein sequence ID" value="TFK91498.1"/>
    <property type="molecule type" value="Genomic_DNA"/>
</dbReference>
<dbReference type="Gene3D" id="3.30.420.10">
    <property type="entry name" value="Ribonuclease H-like superfamily/Ribonuclease H"/>
    <property type="match status" value="1"/>
</dbReference>
<dbReference type="Pfam" id="PF16488">
    <property type="entry name" value="ArgoL2"/>
    <property type="match status" value="1"/>
</dbReference>
<evidence type="ECO:0000256" key="1">
    <source>
        <dbReference type="SAM" id="MobiDB-lite"/>
    </source>
</evidence>
<dbReference type="SMART" id="SM01163">
    <property type="entry name" value="DUF1785"/>
    <property type="match status" value="1"/>
</dbReference>
<organism evidence="4 5">
    <name type="scientific">Polyporus arcularius HHB13444</name>
    <dbReference type="NCBI Taxonomy" id="1314778"/>
    <lineage>
        <taxon>Eukaryota</taxon>
        <taxon>Fungi</taxon>
        <taxon>Dikarya</taxon>
        <taxon>Basidiomycota</taxon>
        <taxon>Agaricomycotina</taxon>
        <taxon>Agaricomycetes</taxon>
        <taxon>Polyporales</taxon>
        <taxon>Polyporaceae</taxon>
        <taxon>Polyporus</taxon>
    </lineage>
</organism>
<dbReference type="SUPFAM" id="SSF53098">
    <property type="entry name" value="Ribonuclease H-like"/>
    <property type="match status" value="1"/>
</dbReference>
<reference evidence="4 5" key="1">
    <citation type="journal article" date="2019" name="Nat. Ecol. Evol.">
        <title>Megaphylogeny resolves global patterns of mushroom evolution.</title>
        <authorList>
            <person name="Varga T."/>
            <person name="Krizsan K."/>
            <person name="Foldi C."/>
            <person name="Dima B."/>
            <person name="Sanchez-Garcia M."/>
            <person name="Sanchez-Ramirez S."/>
            <person name="Szollosi G.J."/>
            <person name="Szarkandi J.G."/>
            <person name="Papp V."/>
            <person name="Albert L."/>
            <person name="Andreopoulos W."/>
            <person name="Angelini C."/>
            <person name="Antonin V."/>
            <person name="Barry K.W."/>
            <person name="Bougher N.L."/>
            <person name="Buchanan P."/>
            <person name="Buyck B."/>
            <person name="Bense V."/>
            <person name="Catcheside P."/>
            <person name="Chovatia M."/>
            <person name="Cooper J."/>
            <person name="Damon W."/>
            <person name="Desjardin D."/>
            <person name="Finy P."/>
            <person name="Geml J."/>
            <person name="Haridas S."/>
            <person name="Hughes K."/>
            <person name="Justo A."/>
            <person name="Karasinski D."/>
            <person name="Kautmanova I."/>
            <person name="Kiss B."/>
            <person name="Kocsube S."/>
            <person name="Kotiranta H."/>
            <person name="LaButti K.M."/>
            <person name="Lechner B.E."/>
            <person name="Liimatainen K."/>
            <person name="Lipzen A."/>
            <person name="Lukacs Z."/>
            <person name="Mihaltcheva S."/>
            <person name="Morgado L.N."/>
            <person name="Niskanen T."/>
            <person name="Noordeloos M.E."/>
            <person name="Ohm R.A."/>
            <person name="Ortiz-Santana B."/>
            <person name="Ovrebo C."/>
            <person name="Racz N."/>
            <person name="Riley R."/>
            <person name="Savchenko A."/>
            <person name="Shiryaev A."/>
            <person name="Soop K."/>
            <person name="Spirin V."/>
            <person name="Szebenyi C."/>
            <person name="Tomsovsky M."/>
            <person name="Tulloss R.E."/>
            <person name="Uehling J."/>
            <person name="Grigoriev I.V."/>
            <person name="Vagvolgyi C."/>
            <person name="Papp T."/>
            <person name="Martin F.M."/>
            <person name="Miettinen O."/>
            <person name="Hibbett D.S."/>
            <person name="Nagy L.G."/>
        </authorList>
    </citation>
    <scope>NUCLEOTIDE SEQUENCE [LARGE SCALE GENOMIC DNA]</scope>
    <source>
        <strain evidence="4 5">HHB13444</strain>
    </source>
</reference>
<evidence type="ECO:0000313" key="4">
    <source>
        <dbReference type="EMBL" id="TFK91498.1"/>
    </source>
</evidence>
<dbReference type="Pfam" id="PF08699">
    <property type="entry name" value="ArgoL1"/>
    <property type="match status" value="1"/>
</dbReference>
<dbReference type="Pfam" id="PF02171">
    <property type="entry name" value="Piwi"/>
    <property type="match status" value="1"/>
</dbReference>
<dbReference type="PROSITE" id="PS50822">
    <property type="entry name" value="PIWI"/>
    <property type="match status" value="1"/>
</dbReference>
<dbReference type="CDD" id="cd02846">
    <property type="entry name" value="PAZ_argonaute_like"/>
    <property type="match status" value="1"/>
</dbReference>
<proteinExistence type="predicted"/>
<dbReference type="Pfam" id="PF16487">
    <property type="entry name" value="ArgoMid"/>
    <property type="match status" value="1"/>
</dbReference>
<dbReference type="GO" id="GO:0003723">
    <property type="term" value="F:RNA binding"/>
    <property type="evidence" value="ECO:0007669"/>
    <property type="project" value="InterPro"/>
</dbReference>
<dbReference type="InterPro" id="IPR032473">
    <property type="entry name" value="Argonaute_Mid_dom"/>
</dbReference>
<feature type="region of interest" description="Disordered" evidence="1">
    <location>
        <begin position="1"/>
        <end position="42"/>
    </location>
</feature>
<keyword evidence="4" id="KW-0648">Protein biosynthesis</keyword>
<evidence type="ECO:0000259" key="3">
    <source>
        <dbReference type="PROSITE" id="PS50822"/>
    </source>
</evidence>
<dbReference type="Gene3D" id="2.170.260.10">
    <property type="entry name" value="paz domain"/>
    <property type="match status" value="1"/>
</dbReference>